<dbReference type="InterPro" id="IPR008936">
    <property type="entry name" value="Rho_GTPase_activation_prot"/>
</dbReference>
<dbReference type="GO" id="GO:0007165">
    <property type="term" value="P:signal transduction"/>
    <property type="evidence" value="ECO:0007669"/>
    <property type="project" value="InterPro"/>
</dbReference>
<dbReference type="PANTHER" id="PTHR14130:SF14">
    <property type="entry name" value="RHO GTPASE-ACTIVATING PROTEIN 92B"/>
    <property type="match status" value="1"/>
</dbReference>
<dbReference type="PANTHER" id="PTHR14130">
    <property type="entry name" value="3BP-1 RELATED RHOGAP"/>
    <property type="match status" value="1"/>
</dbReference>
<dbReference type="HOGENOM" id="CLU_013806_2_0_1"/>
<reference evidence="6" key="1">
    <citation type="journal article" date="2002" name="Science">
        <title>The draft genome of Ciona intestinalis: insights into chordate and vertebrate origins.</title>
        <authorList>
            <person name="Dehal P."/>
            <person name="Satou Y."/>
            <person name="Campbell R.K."/>
            <person name="Chapman J."/>
            <person name="Degnan B."/>
            <person name="De Tomaso A."/>
            <person name="Davidson B."/>
            <person name="Di Gregorio A."/>
            <person name="Gelpke M."/>
            <person name="Goodstein D.M."/>
            <person name="Harafuji N."/>
            <person name="Hastings K.E."/>
            <person name="Ho I."/>
            <person name="Hotta K."/>
            <person name="Huang W."/>
            <person name="Kawashima T."/>
            <person name="Lemaire P."/>
            <person name="Martinez D."/>
            <person name="Meinertzhagen I.A."/>
            <person name="Necula S."/>
            <person name="Nonaka M."/>
            <person name="Putnam N."/>
            <person name="Rash S."/>
            <person name="Saiga H."/>
            <person name="Satake M."/>
            <person name="Terry A."/>
            <person name="Yamada L."/>
            <person name="Wang H.G."/>
            <person name="Awazu S."/>
            <person name="Azumi K."/>
            <person name="Boore J."/>
            <person name="Branno M."/>
            <person name="Chin-Bow S."/>
            <person name="DeSantis R."/>
            <person name="Doyle S."/>
            <person name="Francino P."/>
            <person name="Keys D.N."/>
            <person name="Haga S."/>
            <person name="Hayashi H."/>
            <person name="Hino K."/>
            <person name="Imai K.S."/>
            <person name="Inaba K."/>
            <person name="Kano S."/>
            <person name="Kobayashi K."/>
            <person name="Kobayashi M."/>
            <person name="Lee B.I."/>
            <person name="Makabe K.W."/>
            <person name="Manohar C."/>
            <person name="Matassi G."/>
            <person name="Medina M."/>
            <person name="Mochizuki Y."/>
            <person name="Mount S."/>
            <person name="Morishita T."/>
            <person name="Miura S."/>
            <person name="Nakayama A."/>
            <person name="Nishizaka S."/>
            <person name="Nomoto H."/>
            <person name="Ohta F."/>
            <person name="Oishi K."/>
            <person name="Rigoutsos I."/>
            <person name="Sano M."/>
            <person name="Sasaki A."/>
            <person name="Sasakura Y."/>
            <person name="Shoguchi E."/>
            <person name="Shin-i T."/>
            <person name="Spagnuolo A."/>
            <person name="Stainier D."/>
            <person name="Suzuki M.M."/>
            <person name="Tassy O."/>
            <person name="Takatori N."/>
            <person name="Tokuoka M."/>
            <person name="Yagi K."/>
            <person name="Yoshizaki F."/>
            <person name="Wada S."/>
            <person name="Zhang C."/>
            <person name="Hyatt P.D."/>
            <person name="Larimer F."/>
            <person name="Detter C."/>
            <person name="Doggett N."/>
            <person name="Glavina T."/>
            <person name="Hawkins T."/>
            <person name="Richardson P."/>
            <person name="Lucas S."/>
            <person name="Kohara Y."/>
            <person name="Levine M."/>
            <person name="Satoh N."/>
            <person name="Rokhsar D.S."/>
        </authorList>
    </citation>
    <scope>NUCLEOTIDE SEQUENCE [LARGE SCALE GENOMIC DNA]</scope>
</reference>
<dbReference type="Proteomes" id="UP000008144">
    <property type="component" value="Chromosome 3"/>
</dbReference>
<dbReference type="OMA" id="SDWIQAS"/>
<evidence type="ECO:0008006" key="7">
    <source>
        <dbReference type="Google" id="ProtNLM"/>
    </source>
</evidence>
<evidence type="ECO:0000256" key="1">
    <source>
        <dbReference type="ARBA" id="ARBA00022468"/>
    </source>
</evidence>
<reference evidence="5" key="3">
    <citation type="submission" date="2025-08" db="UniProtKB">
        <authorList>
            <consortium name="Ensembl"/>
        </authorList>
    </citation>
    <scope>IDENTIFICATION</scope>
</reference>
<dbReference type="InParanoid" id="F6U4B7"/>
<sequence length="386" mass="43756">MKKQFMRYKLIADQKVGRANKSEVLNDEMLQVEKHMEHVRVACQSTYKKLSQCLQTHSIGEYEKRIKRVSEHVLGQGMLDASKSLLSESDSNQTLGSSLRVCGEAQIGLAKEKAMYEMFVDEHVIAPLQTLVESEIPSIMKQRERLKKLVLDRDGAYQNWNKVHKSQFTPGANLQQITAKSEILKDEYDQAVIRMEQSKDQLVTDLFEFLAKEAGHGQRMSDFHAKQLDYHRRCVDLLEKMKPDMDSVQDNAVMKSAFGLSLSDHLRLTQREIASPIEACVLCLLEFGLKEEGLFRIGGGAAKLKKFRALADGGVLDFNDYDAQDDIHAVAGALKQYLRELPNPLLTHELHDEWIAASSISDNDAKLQQLWTVIDKLPAENKANLK</sequence>
<dbReference type="InterPro" id="IPR000198">
    <property type="entry name" value="RhoGAP_dom"/>
</dbReference>
<keyword evidence="6" id="KW-1185">Reference proteome</keyword>
<accession>F6U4B7</accession>
<keyword evidence="1" id="KW-0343">GTPase activation</keyword>
<dbReference type="PROSITE" id="PS50238">
    <property type="entry name" value="RHOGAP"/>
    <property type="match status" value="1"/>
</dbReference>
<evidence type="ECO:0000313" key="6">
    <source>
        <dbReference type="Proteomes" id="UP000008144"/>
    </source>
</evidence>
<dbReference type="CDD" id="cd07595">
    <property type="entry name" value="BAR_RhoGAP_Rich-like"/>
    <property type="match status" value="1"/>
</dbReference>
<dbReference type="Ensembl" id="ENSCINT00000023782.2">
    <property type="protein sequence ID" value="ENSCINP00000023536.2"/>
    <property type="gene ID" value="ENSCING00000012669.2"/>
</dbReference>
<dbReference type="SMART" id="SM00721">
    <property type="entry name" value="BAR"/>
    <property type="match status" value="1"/>
</dbReference>
<name>F6U4B7_CIOIN</name>
<dbReference type="STRING" id="7719.ENSCINP00000023536"/>
<proteinExistence type="predicted"/>
<organism evidence="5 6">
    <name type="scientific">Ciona intestinalis</name>
    <name type="common">Transparent sea squirt</name>
    <name type="synonym">Ascidia intestinalis</name>
    <dbReference type="NCBI Taxonomy" id="7719"/>
    <lineage>
        <taxon>Eukaryota</taxon>
        <taxon>Metazoa</taxon>
        <taxon>Chordata</taxon>
        <taxon>Tunicata</taxon>
        <taxon>Ascidiacea</taxon>
        <taxon>Phlebobranchia</taxon>
        <taxon>Cionidae</taxon>
        <taxon>Ciona</taxon>
    </lineage>
</organism>
<dbReference type="AlphaFoldDB" id="F6U4B7"/>
<reference evidence="5" key="2">
    <citation type="journal article" date="2008" name="Genome Biol.">
        <title>Improved genome assembly and evidence-based global gene model set for the chordate Ciona intestinalis: new insight into intron and operon populations.</title>
        <authorList>
            <person name="Satou Y."/>
            <person name="Mineta K."/>
            <person name="Ogasawara M."/>
            <person name="Sasakura Y."/>
            <person name="Shoguchi E."/>
            <person name="Ueno K."/>
            <person name="Yamada L."/>
            <person name="Matsumoto J."/>
            <person name="Wasserscheid J."/>
            <person name="Dewar K."/>
            <person name="Wiley G.B."/>
            <person name="Macmil S.L."/>
            <person name="Roe B.A."/>
            <person name="Zeller R.W."/>
            <person name="Hastings K.E."/>
            <person name="Lemaire P."/>
            <person name="Lindquist E."/>
            <person name="Endo T."/>
            <person name="Hotta K."/>
            <person name="Inaba K."/>
        </authorList>
    </citation>
    <scope>NUCLEOTIDE SEQUENCE [LARGE SCALE GENOMIC DNA]</scope>
    <source>
        <strain evidence="5">wild type</strain>
    </source>
</reference>
<evidence type="ECO:0000313" key="5">
    <source>
        <dbReference type="Ensembl" id="ENSCINP00000023536.2"/>
    </source>
</evidence>
<dbReference type="SUPFAM" id="SSF103657">
    <property type="entry name" value="BAR/IMD domain-like"/>
    <property type="match status" value="1"/>
</dbReference>
<evidence type="ECO:0000259" key="4">
    <source>
        <dbReference type="PROSITE" id="PS51021"/>
    </source>
</evidence>
<dbReference type="InterPro" id="IPR004148">
    <property type="entry name" value="BAR_dom"/>
</dbReference>
<dbReference type="GO" id="GO:0005096">
    <property type="term" value="F:GTPase activator activity"/>
    <property type="evidence" value="ECO:0007669"/>
    <property type="project" value="UniProtKB-KW"/>
</dbReference>
<dbReference type="Pfam" id="PF00620">
    <property type="entry name" value="RhoGAP"/>
    <property type="match status" value="1"/>
</dbReference>
<dbReference type="Gene3D" id="1.20.1270.60">
    <property type="entry name" value="Arfaptin homology (AH) domain/BAR domain"/>
    <property type="match status" value="1"/>
</dbReference>
<protein>
    <recommendedName>
        <fullName evidence="7">Rho-GAP domain-containing protein</fullName>
    </recommendedName>
</protein>
<evidence type="ECO:0000256" key="2">
    <source>
        <dbReference type="ARBA" id="ARBA00022553"/>
    </source>
</evidence>
<dbReference type="SMART" id="SM00324">
    <property type="entry name" value="RhoGAP"/>
    <property type="match status" value="1"/>
</dbReference>
<dbReference type="PROSITE" id="PS51021">
    <property type="entry name" value="BAR"/>
    <property type="match status" value="1"/>
</dbReference>
<dbReference type="EMBL" id="EAAA01001741">
    <property type="status" value="NOT_ANNOTATED_CDS"/>
    <property type="molecule type" value="Genomic_DNA"/>
</dbReference>
<dbReference type="GO" id="GO:0005737">
    <property type="term" value="C:cytoplasm"/>
    <property type="evidence" value="ECO:0007669"/>
    <property type="project" value="InterPro"/>
</dbReference>
<dbReference type="SUPFAM" id="SSF48350">
    <property type="entry name" value="GTPase activation domain, GAP"/>
    <property type="match status" value="1"/>
</dbReference>
<dbReference type="Pfam" id="PF03114">
    <property type="entry name" value="BAR"/>
    <property type="match status" value="1"/>
</dbReference>
<dbReference type="FunCoup" id="F6U4B7">
    <property type="interactions" value="65"/>
</dbReference>
<reference evidence="5" key="4">
    <citation type="submission" date="2025-09" db="UniProtKB">
        <authorList>
            <consortium name="Ensembl"/>
        </authorList>
    </citation>
    <scope>IDENTIFICATION</scope>
</reference>
<dbReference type="InterPro" id="IPR047165">
    <property type="entry name" value="RHG17/44/SH3BP1-like"/>
</dbReference>
<evidence type="ECO:0000259" key="3">
    <source>
        <dbReference type="PROSITE" id="PS50238"/>
    </source>
</evidence>
<feature type="domain" description="BAR" evidence="4">
    <location>
        <begin position="14"/>
        <end position="254"/>
    </location>
</feature>
<dbReference type="Gene3D" id="1.10.555.10">
    <property type="entry name" value="Rho GTPase activation protein"/>
    <property type="match status" value="1"/>
</dbReference>
<dbReference type="GeneTree" id="ENSGT00940000156201"/>
<keyword evidence="2" id="KW-0597">Phosphoprotein</keyword>
<feature type="domain" description="Rho-GAP" evidence="3">
    <location>
        <begin position="260"/>
        <end position="386"/>
    </location>
</feature>
<dbReference type="InterPro" id="IPR027267">
    <property type="entry name" value="AH/BAR_dom_sf"/>
</dbReference>